<gene>
    <name evidence="2" type="ORF">BO71DRAFT_97525</name>
</gene>
<keyword evidence="1" id="KW-1133">Transmembrane helix</keyword>
<evidence type="ECO:0000313" key="2">
    <source>
        <dbReference type="EMBL" id="PYH89852.1"/>
    </source>
</evidence>
<dbReference type="AlphaFoldDB" id="A0A319EFU1"/>
<keyword evidence="1" id="KW-0812">Transmembrane</keyword>
<feature type="transmembrane region" description="Helical" evidence="1">
    <location>
        <begin position="27"/>
        <end position="44"/>
    </location>
</feature>
<dbReference type="VEuPathDB" id="FungiDB:BO71DRAFT_97525"/>
<evidence type="ECO:0000256" key="1">
    <source>
        <dbReference type="SAM" id="Phobius"/>
    </source>
</evidence>
<reference evidence="2 3" key="1">
    <citation type="submission" date="2018-02" db="EMBL/GenBank/DDBJ databases">
        <title>The genomes of Aspergillus section Nigri reveals drivers in fungal speciation.</title>
        <authorList>
            <consortium name="DOE Joint Genome Institute"/>
            <person name="Vesth T.C."/>
            <person name="Nybo J."/>
            <person name="Theobald S."/>
            <person name="Brandl J."/>
            <person name="Frisvad J.C."/>
            <person name="Nielsen K.F."/>
            <person name="Lyhne E.K."/>
            <person name="Kogle M.E."/>
            <person name="Kuo A."/>
            <person name="Riley R."/>
            <person name="Clum A."/>
            <person name="Nolan M."/>
            <person name="Lipzen A."/>
            <person name="Salamov A."/>
            <person name="Henrissat B."/>
            <person name="Wiebenga A."/>
            <person name="De vries R.P."/>
            <person name="Grigoriev I.V."/>
            <person name="Mortensen U.H."/>
            <person name="Andersen M.R."/>
            <person name="Baker S.E."/>
        </authorList>
    </citation>
    <scope>NUCLEOTIDE SEQUENCE [LARGE SCALE GENOMIC DNA]</scope>
    <source>
        <strain evidence="2 3">CBS 707.79</strain>
    </source>
</reference>
<evidence type="ECO:0000313" key="3">
    <source>
        <dbReference type="Proteomes" id="UP000247810"/>
    </source>
</evidence>
<keyword evidence="3" id="KW-1185">Reference proteome</keyword>
<accession>A0A319EFU1</accession>
<organism evidence="2 3">
    <name type="scientific">Aspergillus ellipticus CBS 707.79</name>
    <dbReference type="NCBI Taxonomy" id="1448320"/>
    <lineage>
        <taxon>Eukaryota</taxon>
        <taxon>Fungi</taxon>
        <taxon>Dikarya</taxon>
        <taxon>Ascomycota</taxon>
        <taxon>Pezizomycotina</taxon>
        <taxon>Eurotiomycetes</taxon>
        <taxon>Eurotiomycetidae</taxon>
        <taxon>Eurotiales</taxon>
        <taxon>Aspergillaceae</taxon>
        <taxon>Aspergillus</taxon>
        <taxon>Aspergillus subgen. Circumdati</taxon>
    </lineage>
</organism>
<proteinExistence type="predicted"/>
<keyword evidence="1" id="KW-0472">Membrane</keyword>
<protein>
    <submittedName>
        <fullName evidence="2">Uncharacterized protein</fullName>
    </submittedName>
</protein>
<dbReference type="EMBL" id="KZ826008">
    <property type="protein sequence ID" value="PYH89852.1"/>
    <property type="molecule type" value="Genomic_DNA"/>
</dbReference>
<dbReference type="Proteomes" id="UP000247810">
    <property type="component" value="Unassembled WGS sequence"/>
</dbReference>
<name>A0A319EFU1_9EURO</name>
<sequence length="91" mass="10067">MESPSSPPASHSQRFPESILIHRRQDPRLIVVFCVVLFCFFFFVCVDCDLSNGPAVILPSPSYGGPDALCSDLSITLVYTSRCAKSARGWR</sequence>